<dbReference type="InterPro" id="IPR003680">
    <property type="entry name" value="Flavodoxin_fold"/>
</dbReference>
<keyword evidence="9" id="KW-1185">Reference proteome</keyword>
<feature type="binding site" evidence="6">
    <location>
        <begin position="153"/>
        <end position="156"/>
    </location>
    <ligand>
        <name>FMN</name>
        <dbReference type="ChEBI" id="CHEBI:58210"/>
    </ligand>
</feature>
<dbReference type="InterPro" id="IPR023048">
    <property type="entry name" value="NADH:quinone_OxRdtase_FMN_depd"/>
</dbReference>
<dbReference type="GO" id="GO:0016652">
    <property type="term" value="F:oxidoreductase activity, acting on NAD(P)H as acceptor"/>
    <property type="evidence" value="ECO:0007669"/>
    <property type="project" value="UniProtKB-UniRule"/>
</dbReference>
<comment type="similarity">
    <text evidence="6">Belongs to the azoreductase type 1 family.</text>
</comment>
<dbReference type="GO" id="GO:0016655">
    <property type="term" value="F:oxidoreductase activity, acting on NAD(P)H, quinone or similar compound as acceptor"/>
    <property type="evidence" value="ECO:0007669"/>
    <property type="project" value="InterPro"/>
</dbReference>
<dbReference type="Gene3D" id="3.40.50.360">
    <property type="match status" value="1"/>
</dbReference>
<protein>
    <recommendedName>
        <fullName evidence="6">FMN dependent NADH:quinone oxidoreductase</fullName>
        <ecNumber evidence="6">1.6.5.-</ecNumber>
    </recommendedName>
    <alternativeName>
        <fullName evidence="6">Azo-dye reductase</fullName>
    </alternativeName>
    <alternativeName>
        <fullName evidence="6">FMN-dependent NADH-azo compound oxidoreductase</fullName>
    </alternativeName>
    <alternativeName>
        <fullName evidence="6">FMN-dependent NADH-azoreductase</fullName>
        <ecNumber evidence="6">1.7.1.17</ecNumber>
    </alternativeName>
</protein>
<evidence type="ECO:0000256" key="2">
    <source>
        <dbReference type="ARBA" id="ARBA00022643"/>
    </source>
</evidence>
<dbReference type="EC" id="1.6.5.-" evidence="6"/>
<keyword evidence="4 6" id="KW-0520">NAD</keyword>
<dbReference type="EMBL" id="RKQN01000002">
    <property type="protein sequence ID" value="RPE79736.1"/>
    <property type="molecule type" value="Genomic_DNA"/>
</dbReference>
<feature type="binding site" evidence="6">
    <location>
        <position position="10"/>
    </location>
    <ligand>
        <name>FMN</name>
        <dbReference type="ChEBI" id="CHEBI:58210"/>
    </ligand>
</feature>
<dbReference type="PANTHER" id="PTHR43741">
    <property type="entry name" value="FMN-DEPENDENT NADH-AZOREDUCTASE 1"/>
    <property type="match status" value="1"/>
</dbReference>
<comment type="catalytic activity">
    <reaction evidence="5">
        <text>N,N-dimethyl-1,4-phenylenediamine + anthranilate + 2 NAD(+) = 2-(4-dimethylaminophenyl)diazenylbenzoate + 2 NADH + 2 H(+)</text>
        <dbReference type="Rhea" id="RHEA:55872"/>
        <dbReference type="ChEBI" id="CHEBI:15378"/>
        <dbReference type="ChEBI" id="CHEBI:15783"/>
        <dbReference type="ChEBI" id="CHEBI:16567"/>
        <dbReference type="ChEBI" id="CHEBI:57540"/>
        <dbReference type="ChEBI" id="CHEBI:57945"/>
        <dbReference type="ChEBI" id="CHEBI:71579"/>
        <dbReference type="EC" id="1.7.1.17"/>
    </reaction>
    <physiologicalReaction direction="right-to-left" evidence="5">
        <dbReference type="Rhea" id="RHEA:55874"/>
    </physiologicalReaction>
</comment>
<keyword evidence="1 6" id="KW-0285">Flavoprotein</keyword>
<feature type="domain" description="Flavodoxin-like fold" evidence="7">
    <location>
        <begin position="4"/>
        <end position="215"/>
    </location>
</feature>
<evidence type="ECO:0000313" key="8">
    <source>
        <dbReference type="EMBL" id="RPE79736.1"/>
    </source>
</evidence>
<comment type="function">
    <text evidence="6">Also exhibits azoreductase activity. Catalyzes the reductive cleavage of the azo bond in aromatic azo compounds to the corresponding amines.</text>
</comment>
<keyword evidence="3 6" id="KW-0560">Oxidoreductase</keyword>
<comment type="subunit">
    <text evidence="6">Homodimer.</text>
</comment>
<comment type="function">
    <text evidence="6">Quinone reductase that provides resistance to thiol-specific stress caused by electrophilic quinones.</text>
</comment>
<sequence>MIRLLHLDASARPGRHGVDPHGSHTRALSQRFVARWRAARPQDPVRYRDLGAAPPRPVDHDWIRAEFTRRDRREPWMAQRLAESDVLVDEVIESDLLVIGAPLYNFGMPVPLKAWVDGIVRIGRTVVFDPSRGDDPYIPLLTDKPRRVVVLSSRGGHGMDEGGPLAHMNHLEPHLRTALGFIGIRDVRGVAVENEEFGGERLAASVAQAQARVDALVDAMLAETAAAQAPRALQPA</sequence>
<keyword evidence="2 6" id="KW-0288">FMN</keyword>
<evidence type="ECO:0000313" key="9">
    <source>
        <dbReference type="Proteomes" id="UP000269708"/>
    </source>
</evidence>
<reference evidence="8 9" key="1">
    <citation type="submission" date="2018-11" db="EMBL/GenBank/DDBJ databases">
        <title>Genomic Encyclopedia of Type Strains, Phase IV (KMG-IV): sequencing the most valuable type-strain genomes for metagenomic binning, comparative biology and taxonomic classification.</title>
        <authorList>
            <person name="Goeker M."/>
        </authorList>
    </citation>
    <scope>NUCLEOTIDE SEQUENCE [LARGE SCALE GENOMIC DNA]</scope>
    <source>
        <strain evidence="8 9">DSM 25623</strain>
    </source>
</reference>
<dbReference type="SUPFAM" id="SSF52218">
    <property type="entry name" value="Flavoproteins"/>
    <property type="match status" value="1"/>
</dbReference>
<comment type="catalytic activity">
    <reaction evidence="6">
        <text>2 a quinone + NADH + H(+) = 2 a 1,4-benzosemiquinone + NAD(+)</text>
        <dbReference type="Rhea" id="RHEA:65952"/>
        <dbReference type="ChEBI" id="CHEBI:15378"/>
        <dbReference type="ChEBI" id="CHEBI:57540"/>
        <dbReference type="ChEBI" id="CHEBI:57945"/>
        <dbReference type="ChEBI" id="CHEBI:132124"/>
        <dbReference type="ChEBI" id="CHEBI:134225"/>
    </reaction>
</comment>
<accession>A0A3N4V9R2</accession>
<comment type="caution">
    <text evidence="6">Lacks conserved residue(s) required for the propagation of feature annotation.</text>
</comment>
<dbReference type="Pfam" id="PF02525">
    <property type="entry name" value="Flavodoxin_2"/>
    <property type="match status" value="1"/>
</dbReference>
<dbReference type="HAMAP" id="MF_01216">
    <property type="entry name" value="Azoreductase_type1"/>
    <property type="match status" value="1"/>
</dbReference>
<organism evidence="8 9">
    <name type="scientific">Vulcaniibacterium tengchongense</name>
    <dbReference type="NCBI Taxonomy" id="1273429"/>
    <lineage>
        <taxon>Bacteria</taxon>
        <taxon>Pseudomonadati</taxon>
        <taxon>Pseudomonadota</taxon>
        <taxon>Gammaproteobacteria</taxon>
        <taxon>Lysobacterales</taxon>
        <taxon>Lysobacteraceae</taxon>
        <taxon>Vulcaniibacterium</taxon>
    </lineage>
</organism>
<dbReference type="GO" id="GO:0010181">
    <property type="term" value="F:FMN binding"/>
    <property type="evidence" value="ECO:0007669"/>
    <property type="project" value="UniProtKB-UniRule"/>
</dbReference>
<comment type="cofactor">
    <cofactor evidence="6">
        <name>FMN</name>
        <dbReference type="ChEBI" id="CHEBI:58210"/>
    </cofactor>
    <text evidence="6">Binds 1 FMN per subunit.</text>
</comment>
<dbReference type="InterPro" id="IPR029039">
    <property type="entry name" value="Flavoprotein-like_sf"/>
</dbReference>
<name>A0A3N4V9R2_9GAMM</name>
<evidence type="ECO:0000256" key="5">
    <source>
        <dbReference type="ARBA" id="ARBA00048542"/>
    </source>
</evidence>
<evidence type="ECO:0000256" key="1">
    <source>
        <dbReference type="ARBA" id="ARBA00022630"/>
    </source>
</evidence>
<dbReference type="InterPro" id="IPR050104">
    <property type="entry name" value="FMN-dep_NADH:Q_OxRdtase_AzoR1"/>
</dbReference>
<evidence type="ECO:0000256" key="6">
    <source>
        <dbReference type="HAMAP-Rule" id="MF_01216"/>
    </source>
</evidence>
<dbReference type="Proteomes" id="UP000269708">
    <property type="component" value="Unassembled WGS sequence"/>
</dbReference>
<comment type="caution">
    <text evidence="8">The sequence shown here is derived from an EMBL/GenBank/DDBJ whole genome shotgun (WGS) entry which is preliminary data.</text>
</comment>
<dbReference type="EC" id="1.7.1.17" evidence="6"/>
<dbReference type="OrthoDB" id="9787136at2"/>
<gene>
    <name evidence="6" type="primary">azoR</name>
    <name evidence="8" type="ORF">EDC50_1562</name>
</gene>
<dbReference type="PANTHER" id="PTHR43741:SF2">
    <property type="entry name" value="FMN-DEPENDENT NADH:QUINONE OXIDOREDUCTASE"/>
    <property type="match status" value="1"/>
</dbReference>
<evidence type="ECO:0000256" key="3">
    <source>
        <dbReference type="ARBA" id="ARBA00023002"/>
    </source>
</evidence>
<dbReference type="GO" id="GO:0009055">
    <property type="term" value="F:electron transfer activity"/>
    <property type="evidence" value="ECO:0007669"/>
    <property type="project" value="UniProtKB-UniRule"/>
</dbReference>
<dbReference type="AlphaFoldDB" id="A0A3N4V9R2"/>
<proteinExistence type="inferred from homology"/>
<evidence type="ECO:0000259" key="7">
    <source>
        <dbReference type="Pfam" id="PF02525"/>
    </source>
</evidence>
<evidence type="ECO:0000256" key="4">
    <source>
        <dbReference type="ARBA" id="ARBA00023027"/>
    </source>
</evidence>